<dbReference type="Pfam" id="PF07969">
    <property type="entry name" value="Amidohydro_3"/>
    <property type="match status" value="1"/>
</dbReference>
<evidence type="ECO:0000313" key="2">
    <source>
        <dbReference type="EMBL" id="ULP37082.1"/>
    </source>
</evidence>
<dbReference type="SUPFAM" id="SSF51556">
    <property type="entry name" value="Metallo-dependent hydrolases"/>
    <property type="match status" value="1"/>
</dbReference>
<dbReference type="Gene3D" id="2.30.40.10">
    <property type="entry name" value="Urease, subunit C, domain 1"/>
    <property type="match status" value="1"/>
</dbReference>
<protein>
    <submittedName>
        <fullName evidence="2">Amidohydrolase family protein</fullName>
    </submittedName>
</protein>
<organism evidence="2 3">
    <name type="scientific">Mycolicibacterium rufum</name>
    <dbReference type="NCBI Taxonomy" id="318424"/>
    <lineage>
        <taxon>Bacteria</taxon>
        <taxon>Bacillati</taxon>
        <taxon>Actinomycetota</taxon>
        <taxon>Actinomycetes</taxon>
        <taxon>Mycobacteriales</taxon>
        <taxon>Mycobacteriaceae</taxon>
        <taxon>Mycolicibacterium</taxon>
    </lineage>
</organism>
<dbReference type="InterPro" id="IPR013108">
    <property type="entry name" value="Amidohydro_3"/>
</dbReference>
<name>A0ABY3UHC7_9MYCO</name>
<dbReference type="InterPro" id="IPR011059">
    <property type="entry name" value="Metal-dep_hydrolase_composite"/>
</dbReference>
<evidence type="ECO:0000259" key="1">
    <source>
        <dbReference type="Pfam" id="PF07969"/>
    </source>
</evidence>
<dbReference type="Gene3D" id="3.10.310.70">
    <property type="match status" value="1"/>
</dbReference>
<sequence>MLIRGGVLLDGTRADVRVQDRITEVGDGLATRPGETVYDATGGTVLPGLHDHHLHLRAAAAALHSLHVGPDAVTGPEHLARTLRQAASDADGWIRAVGYHESVAGPLDRAVLDRVCPAVPLRIQHRSGVLWMLNSAGLARVGLADHPDGRLRSADTGWASALPHAEPPLGHLSALLSRYGVTGVTDATPGLSAADVAALQQAHQRGELAQSVHCLAAGKRILHDDDLDLDALTDFIADRHAGGDPVALHCVTAAQLVVALAALAAAGRHPGDRLEHAAVVPDGSLAAVAACGATVVTQPNFVAERGEAYLRDVPAAEHHELWRVASLRAAGVPMALSTDAPFGRPDPWAAMRAAVTRRTASGAVLAAAEAIGAAEALTMFLGEASAPATPRRIEPGGRGDLCVLSVPPHQVLHDLDAEHVAATVVAGEVVYARR</sequence>
<dbReference type="Gene3D" id="3.20.20.140">
    <property type="entry name" value="Metal-dependent hydrolases"/>
    <property type="match status" value="1"/>
</dbReference>
<accession>A0ABY3UHC7</accession>
<dbReference type="PANTHER" id="PTHR22642">
    <property type="entry name" value="IMIDAZOLONEPROPIONASE"/>
    <property type="match status" value="1"/>
</dbReference>
<feature type="domain" description="Amidohydrolase 3" evidence="1">
    <location>
        <begin position="37"/>
        <end position="431"/>
    </location>
</feature>
<dbReference type="InterPro" id="IPR032466">
    <property type="entry name" value="Metal_Hydrolase"/>
</dbReference>
<evidence type="ECO:0000313" key="3">
    <source>
        <dbReference type="Proteomes" id="UP001055159"/>
    </source>
</evidence>
<reference evidence="2" key="1">
    <citation type="submission" date="2022-08" db="EMBL/GenBank/DDBJ databases">
        <title>Whole genome sequencing of non-tuberculosis mycobacteria type-strains.</title>
        <authorList>
            <person name="Igarashi Y."/>
            <person name="Osugi A."/>
            <person name="Mitarai S."/>
        </authorList>
    </citation>
    <scope>NUCLEOTIDE SEQUENCE</scope>
    <source>
        <strain evidence="2">JCM 16372</strain>
    </source>
</reference>
<proteinExistence type="predicted"/>
<dbReference type="RefSeq" id="WP_043404031.1">
    <property type="nucleotide sequence ID" value="NZ_CP092427.2"/>
</dbReference>
<dbReference type="Proteomes" id="UP001055159">
    <property type="component" value="Chromosome"/>
</dbReference>
<dbReference type="SUPFAM" id="SSF51338">
    <property type="entry name" value="Composite domain of metallo-dependent hydrolases"/>
    <property type="match status" value="1"/>
</dbReference>
<gene>
    <name evidence="2" type="ORF">MJO55_01085</name>
</gene>
<dbReference type="PANTHER" id="PTHR22642:SF2">
    <property type="entry name" value="PROTEIN LONG AFTER FAR-RED 3"/>
    <property type="match status" value="1"/>
</dbReference>
<dbReference type="EMBL" id="CP092427">
    <property type="protein sequence ID" value="ULP37082.1"/>
    <property type="molecule type" value="Genomic_DNA"/>
</dbReference>
<keyword evidence="3" id="KW-1185">Reference proteome</keyword>